<dbReference type="EMBL" id="CAWUFR010000004">
    <property type="protein sequence ID" value="CAK6950801.1"/>
    <property type="molecule type" value="Genomic_DNA"/>
</dbReference>
<accession>A0AAV1MUS2</accession>
<dbReference type="AlphaFoldDB" id="A0AAV1MUS2"/>
<gene>
    <name evidence="1" type="ORF">FSCOSCO3_A005823</name>
</gene>
<keyword evidence="2" id="KW-1185">Reference proteome</keyword>
<evidence type="ECO:0000313" key="1">
    <source>
        <dbReference type="EMBL" id="CAK6950801.1"/>
    </source>
</evidence>
<evidence type="ECO:0000313" key="2">
    <source>
        <dbReference type="Proteomes" id="UP001314229"/>
    </source>
</evidence>
<protein>
    <submittedName>
        <fullName evidence="1">Uncharacterized protein</fullName>
    </submittedName>
</protein>
<reference evidence="1 2" key="1">
    <citation type="submission" date="2024-01" db="EMBL/GenBank/DDBJ databases">
        <authorList>
            <person name="Alioto T."/>
            <person name="Alioto T."/>
            <person name="Gomez Garrido J."/>
        </authorList>
    </citation>
    <scope>NUCLEOTIDE SEQUENCE [LARGE SCALE GENOMIC DNA]</scope>
</reference>
<dbReference type="Proteomes" id="UP001314229">
    <property type="component" value="Unassembled WGS sequence"/>
</dbReference>
<proteinExistence type="predicted"/>
<sequence>MGMSAEFAETPPPTKCHLSIKVTTSTLNMDATSERFLPLVQLLALRLNRRLTQLTG</sequence>
<comment type="caution">
    <text evidence="1">The sequence shown here is derived from an EMBL/GenBank/DDBJ whole genome shotgun (WGS) entry which is preliminary data.</text>
</comment>
<organism evidence="1 2">
    <name type="scientific">Scomber scombrus</name>
    <name type="common">Atlantic mackerel</name>
    <name type="synonym">Scomber vernalis</name>
    <dbReference type="NCBI Taxonomy" id="13677"/>
    <lineage>
        <taxon>Eukaryota</taxon>
        <taxon>Metazoa</taxon>
        <taxon>Chordata</taxon>
        <taxon>Craniata</taxon>
        <taxon>Vertebrata</taxon>
        <taxon>Euteleostomi</taxon>
        <taxon>Actinopterygii</taxon>
        <taxon>Neopterygii</taxon>
        <taxon>Teleostei</taxon>
        <taxon>Neoteleostei</taxon>
        <taxon>Acanthomorphata</taxon>
        <taxon>Pelagiaria</taxon>
        <taxon>Scombriformes</taxon>
        <taxon>Scombridae</taxon>
        <taxon>Scomber</taxon>
    </lineage>
</organism>
<name>A0AAV1MUS2_SCOSC</name>